<evidence type="ECO:0000313" key="2">
    <source>
        <dbReference type="EMBL" id="BDG73708.1"/>
    </source>
</evidence>
<reference evidence="2 3" key="1">
    <citation type="journal article" date="2016" name="Microbes Environ.">
        <title>Phylogenetically diverse aerobic anoxygenic phototrophic bacteria isolated from epilithic biofilms in Tama river, Japan.</title>
        <authorList>
            <person name="Hirose S."/>
            <person name="Matsuura K."/>
            <person name="Haruta S."/>
        </authorList>
    </citation>
    <scope>NUCLEOTIDE SEQUENCE [LARGE SCALE GENOMIC DNA]</scope>
    <source>
        <strain evidence="2 3">S08</strain>
    </source>
</reference>
<dbReference type="InterPro" id="IPR011051">
    <property type="entry name" value="RmlC_Cupin_sf"/>
</dbReference>
<protein>
    <recommendedName>
        <fullName evidence="1">Cupin type-2 domain-containing protein</fullName>
    </recommendedName>
</protein>
<accession>A0ABN6P4Y2</accession>
<dbReference type="Gene3D" id="2.60.120.10">
    <property type="entry name" value="Jelly Rolls"/>
    <property type="match status" value="1"/>
</dbReference>
<dbReference type="EMBL" id="AP025637">
    <property type="protein sequence ID" value="BDG73708.1"/>
    <property type="molecule type" value="Genomic_DNA"/>
</dbReference>
<gene>
    <name evidence="2" type="ORF">Rmf_36370</name>
</gene>
<dbReference type="RefSeq" id="WP_244407920.1">
    <property type="nucleotide sequence ID" value="NZ_AP025637.1"/>
</dbReference>
<dbReference type="Proteomes" id="UP000831327">
    <property type="component" value="Chromosome"/>
</dbReference>
<sequence>MTRYVFPAAEAAATPNEPGRLSARIFAHGTFEARWYAPRGVDAQTPHTRDEAYVVVRGQGWFVCEGTRAPVAPGDLVWAPAGAEHRFEDFTDDLAVWVIFYGPEGGEA</sequence>
<organism evidence="2 3">
    <name type="scientific">Roseomonas fluvialis</name>
    <dbReference type="NCBI Taxonomy" id="1750527"/>
    <lineage>
        <taxon>Bacteria</taxon>
        <taxon>Pseudomonadati</taxon>
        <taxon>Pseudomonadota</taxon>
        <taxon>Alphaproteobacteria</taxon>
        <taxon>Acetobacterales</taxon>
        <taxon>Roseomonadaceae</taxon>
        <taxon>Roseomonas</taxon>
    </lineage>
</organism>
<evidence type="ECO:0000313" key="3">
    <source>
        <dbReference type="Proteomes" id="UP000831327"/>
    </source>
</evidence>
<dbReference type="SUPFAM" id="SSF51182">
    <property type="entry name" value="RmlC-like cupins"/>
    <property type="match status" value="1"/>
</dbReference>
<dbReference type="Pfam" id="PF07883">
    <property type="entry name" value="Cupin_2"/>
    <property type="match status" value="1"/>
</dbReference>
<proteinExistence type="predicted"/>
<keyword evidence="3" id="KW-1185">Reference proteome</keyword>
<evidence type="ECO:0000259" key="1">
    <source>
        <dbReference type="Pfam" id="PF07883"/>
    </source>
</evidence>
<dbReference type="InterPro" id="IPR013096">
    <property type="entry name" value="Cupin_2"/>
</dbReference>
<dbReference type="InterPro" id="IPR014710">
    <property type="entry name" value="RmlC-like_jellyroll"/>
</dbReference>
<feature type="domain" description="Cupin type-2" evidence="1">
    <location>
        <begin position="37"/>
        <end position="98"/>
    </location>
</feature>
<name>A0ABN6P4Y2_9PROT</name>